<dbReference type="PANTHER" id="PTHR43639:SF1">
    <property type="entry name" value="SHORT-CHAIN DEHYDROGENASE_REDUCTASE FAMILY PROTEIN"/>
    <property type="match status" value="1"/>
</dbReference>
<sequence>MVTGGSRGIGRSIALELGRRGATVIINYLKNHDAAKATVEELKIQGIKTTRMKAHVGDETAINSLVSKIEEQFGQLDILVNNAASGVMLPTDELSAKHWDWTMSINARGPWMLSVAASRLMPDGGRIINISSPGSTRVLPAYFAVGVSKAAIEAVTRYLAVELGPKGIAVNTVSAGFVMTEALDAFPDQLGVKNIASRPTPAGRTITPEDVSNVVAMLCGSDAEMIRGQVVVVDGGETLRHG</sequence>
<dbReference type="EMBL" id="UINC01002472">
    <property type="protein sequence ID" value="SUZ97044.1"/>
    <property type="molecule type" value="Genomic_DNA"/>
</dbReference>
<name>A0A381S0T0_9ZZZZ</name>
<dbReference type="GO" id="GO:0016491">
    <property type="term" value="F:oxidoreductase activity"/>
    <property type="evidence" value="ECO:0007669"/>
    <property type="project" value="UniProtKB-KW"/>
</dbReference>
<evidence type="ECO:0000256" key="1">
    <source>
        <dbReference type="ARBA" id="ARBA00006484"/>
    </source>
</evidence>
<proteinExistence type="inferred from homology"/>
<evidence type="ECO:0000313" key="3">
    <source>
        <dbReference type="EMBL" id="SUZ97044.1"/>
    </source>
</evidence>
<accession>A0A381S0T0</accession>
<evidence type="ECO:0008006" key="4">
    <source>
        <dbReference type="Google" id="ProtNLM"/>
    </source>
</evidence>
<evidence type="ECO:0000256" key="2">
    <source>
        <dbReference type="ARBA" id="ARBA00023002"/>
    </source>
</evidence>
<dbReference type="CDD" id="cd05359">
    <property type="entry name" value="ChcA_like_SDR_c"/>
    <property type="match status" value="1"/>
</dbReference>
<dbReference type="PRINTS" id="PR00081">
    <property type="entry name" value="GDHRDH"/>
</dbReference>
<dbReference type="AlphaFoldDB" id="A0A381S0T0"/>
<dbReference type="InterPro" id="IPR002347">
    <property type="entry name" value="SDR_fam"/>
</dbReference>
<dbReference type="PRINTS" id="PR00080">
    <property type="entry name" value="SDRFAMILY"/>
</dbReference>
<dbReference type="FunFam" id="3.40.50.720:FF:000084">
    <property type="entry name" value="Short-chain dehydrogenase reductase"/>
    <property type="match status" value="1"/>
</dbReference>
<dbReference type="PANTHER" id="PTHR43639">
    <property type="entry name" value="OXIDOREDUCTASE, SHORT-CHAIN DEHYDROGENASE/REDUCTASE FAMILY (AFU_ORTHOLOGUE AFUA_5G02870)"/>
    <property type="match status" value="1"/>
</dbReference>
<dbReference type="SUPFAM" id="SSF51735">
    <property type="entry name" value="NAD(P)-binding Rossmann-fold domains"/>
    <property type="match status" value="1"/>
</dbReference>
<organism evidence="3">
    <name type="scientific">marine metagenome</name>
    <dbReference type="NCBI Taxonomy" id="408172"/>
    <lineage>
        <taxon>unclassified sequences</taxon>
        <taxon>metagenomes</taxon>
        <taxon>ecological metagenomes</taxon>
    </lineage>
</organism>
<keyword evidence="2" id="KW-0560">Oxidoreductase</keyword>
<gene>
    <name evidence="3" type="ORF">METZ01_LOCUS49898</name>
</gene>
<dbReference type="InterPro" id="IPR036291">
    <property type="entry name" value="NAD(P)-bd_dom_sf"/>
</dbReference>
<reference evidence="3" key="1">
    <citation type="submission" date="2018-05" db="EMBL/GenBank/DDBJ databases">
        <authorList>
            <person name="Lanie J.A."/>
            <person name="Ng W.-L."/>
            <person name="Kazmierczak K.M."/>
            <person name="Andrzejewski T.M."/>
            <person name="Davidsen T.M."/>
            <person name="Wayne K.J."/>
            <person name="Tettelin H."/>
            <person name="Glass J.I."/>
            <person name="Rusch D."/>
            <person name="Podicherti R."/>
            <person name="Tsui H.-C.T."/>
            <person name="Winkler M.E."/>
        </authorList>
    </citation>
    <scope>NUCLEOTIDE SEQUENCE</scope>
</reference>
<dbReference type="Gene3D" id="3.40.50.720">
    <property type="entry name" value="NAD(P)-binding Rossmann-like Domain"/>
    <property type="match status" value="1"/>
</dbReference>
<protein>
    <recommendedName>
        <fullName evidence="4">Enoyl-[acyl-carrier-protein] reductase FabL</fullName>
    </recommendedName>
</protein>
<comment type="similarity">
    <text evidence="1">Belongs to the short-chain dehydrogenases/reductases (SDR) family.</text>
</comment>
<dbReference type="Pfam" id="PF13561">
    <property type="entry name" value="adh_short_C2"/>
    <property type="match status" value="1"/>
</dbReference>